<keyword evidence="1 6" id="KW-0819">tRNA processing</keyword>
<dbReference type="EMBL" id="FNAS01000007">
    <property type="protein sequence ID" value="SDE33632.1"/>
    <property type="molecule type" value="Genomic_DNA"/>
</dbReference>
<keyword evidence="3 6" id="KW-0255">Endonuclease</keyword>
<dbReference type="GO" id="GO:0001682">
    <property type="term" value="P:tRNA 5'-leader removal"/>
    <property type="evidence" value="ECO:0007669"/>
    <property type="project" value="UniProtKB-UniRule"/>
</dbReference>
<dbReference type="SUPFAM" id="SSF54211">
    <property type="entry name" value="Ribosomal protein S5 domain 2-like"/>
    <property type="match status" value="1"/>
</dbReference>
<dbReference type="PANTHER" id="PTHR33992:SF1">
    <property type="entry name" value="RIBONUCLEASE P PROTEIN COMPONENT"/>
    <property type="match status" value="1"/>
</dbReference>
<protein>
    <recommendedName>
        <fullName evidence="6 7">Ribonuclease P protein component</fullName>
        <shortName evidence="6">RNase P protein</shortName>
        <shortName evidence="6">RNaseP protein</shortName>
        <ecNumber evidence="6 7">3.1.26.5</ecNumber>
    </recommendedName>
    <alternativeName>
        <fullName evidence="6">Protein C5</fullName>
    </alternativeName>
</protein>
<dbReference type="Gene3D" id="3.30.230.10">
    <property type="match status" value="1"/>
</dbReference>
<dbReference type="InterPro" id="IPR020568">
    <property type="entry name" value="Ribosomal_Su5_D2-typ_SF"/>
</dbReference>
<gene>
    <name evidence="6" type="primary">rnpA</name>
    <name evidence="8" type="ORF">SAMN05421544_10734</name>
</gene>
<evidence type="ECO:0000256" key="7">
    <source>
        <dbReference type="NCBIfam" id="TIGR00188"/>
    </source>
</evidence>
<evidence type="ECO:0000256" key="1">
    <source>
        <dbReference type="ARBA" id="ARBA00022694"/>
    </source>
</evidence>
<evidence type="ECO:0000256" key="2">
    <source>
        <dbReference type="ARBA" id="ARBA00022722"/>
    </source>
</evidence>
<dbReference type="HAMAP" id="MF_00227">
    <property type="entry name" value="RNase_P"/>
    <property type="match status" value="1"/>
</dbReference>
<dbReference type="RefSeq" id="WP_092736429.1">
    <property type="nucleotide sequence ID" value="NZ_FNAS01000007.1"/>
</dbReference>
<dbReference type="GO" id="GO:0000049">
    <property type="term" value="F:tRNA binding"/>
    <property type="evidence" value="ECO:0007669"/>
    <property type="project" value="UniProtKB-UniRule"/>
</dbReference>
<accession>A0A1G7C2R5</accession>
<dbReference type="PANTHER" id="PTHR33992">
    <property type="entry name" value="RIBONUCLEASE P PROTEIN COMPONENT"/>
    <property type="match status" value="1"/>
</dbReference>
<comment type="subunit">
    <text evidence="6">Consists of a catalytic RNA component (M1 or rnpB) and a protein subunit.</text>
</comment>
<sequence length="118" mass="14106">MTDYTLPKTEKLKRKSEISLLFEKGKWHSYGSVKIIVLQNDGGTQVGVSVSKRFFKRAVHRNRTKRLMREVYRLNKDMFHSTFGKDTLMMLFWVSPQLPQSYREVEKHFVSLCRKYQK</sequence>
<keyword evidence="5 6" id="KW-0694">RNA-binding</keyword>
<dbReference type="InterPro" id="IPR000100">
    <property type="entry name" value="RNase_P"/>
</dbReference>
<dbReference type="STRING" id="1071918.SAMN05421544_10734"/>
<keyword evidence="9" id="KW-1185">Reference proteome</keyword>
<evidence type="ECO:0000256" key="3">
    <source>
        <dbReference type="ARBA" id="ARBA00022759"/>
    </source>
</evidence>
<dbReference type="OrthoDB" id="1524972at2"/>
<reference evidence="8 9" key="1">
    <citation type="submission" date="2016-10" db="EMBL/GenBank/DDBJ databases">
        <authorList>
            <person name="de Groot N.N."/>
        </authorList>
    </citation>
    <scope>NUCLEOTIDE SEQUENCE [LARGE SCALE GENOMIC DNA]</scope>
    <source>
        <strain evidence="8 9">DSM 24015</strain>
    </source>
</reference>
<keyword evidence="2 6" id="KW-0540">Nuclease</keyword>
<evidence type="ECO:0000256" key="6">
    <source>
        <dbReference type="HAMAP-Rule" id="MF_00227"/>
    </source>
</evidence>
<evidence type="ECO:0000256" key="5">
    <source>
        <dbReference type="ARBA" id="ARBA00022884"/>
    </source>
</evidence>
<evidence type="ECO:0000313" key="9">
    <source>
        <dbReference type="Proteomes" id="UP000198517"/>
    </source>
</evidence>
<name>A0A1G7C2R5_9FLAO</name>
<proteinExistence type="inferred from homology"/>
<dbReference type="GO" id="GO:0004526">
    <property type="term" value="F:ribonuclease P activity"/>
    <property type="evidence" value="ECO:0007669"/>
    <property type="project" value="UniProtKB-UniRule"/>
</dbReference>
<evidence type="ECO:0000256" key="4">
    <source>
        <dbReference type="ARBA" id="ARBA00022801"/>
    </source>
</evidence>
<comment type="function">
    <text evidence="6">RNaseP catalyzes the removal of the 5'-leader sequence from pre-tRNA to produce the mature 5'-terminus. It can also cleave other RNA substrates such as 4.5S RNA. The protein component plays an auxiliary but essential role in vivo by binding to the 5'-leader sequence and broadening the substrate specificity of the ribozyme.</text>
</comment>
<dbReference type="Proteomes" id="UP000198517">
    <property type="component" value="Unassembled WGS sequence"/>
</dbReference>
<dbReference type="GO" id="GO:0030677">
    <property type="term" value="C:ribonuclease P complex"/>
    <property type="evidence" value="ECO:0007669"/>
    <property type="project" value="TreeGrafter"/>
</dbReference>
<keyword evidence="4 6" id="KW-0378">Hydrolase</keyword>
<dbReference type="AlphaFoldDB" id="A0A1G7C2R5"/>
<dbReference type="InterPro" id="IPR014721">
    <property type="entry name" value="Ribsml_uS5_D2-typ_fold_subgr"/>
</dbReference>
<dbReference type="Pfam" id="PF00825">
    <property type="entry name" value="Ribonuclease_P"/>
    <property type="match status" value="1"/>
</dbReference>
<evidence type="ECO:0000313" key="8">
    <source>
        <dbReference type="EMBL" id="SDE33632.1"/>
    </source>
</evidence>
<comment type="catalytic activity">
    <reaction evidence="6">
        <text>Endonucleolytic cleavage of RNA, removing 5'-extranucleotides from tRNA precursor.</text>
        <dbReference type="EC" id="3.1.26.5"/>
    </reaction>
</comment>
<dbReference type="EC" id="3.1.26.5" evidence="6 7"/>
<dbReference type="GO" id="GO:0042781">
    <property type="term" value="F:3'-tRNA processing endoribonuclease activity"/>
    <property type="evidence" value="ECO:0007669"/>
    <property type="project" value="TreeGrafter"/>
</dbReference>
<comment type="similarity">
    <text evidence="6">Belongs to the RnpA family.</text>
</comment>
<organism evidence="8 9">
    <name type="scientific">Riemerella columbipharyngis</name>
    <dbReference type="NCBI Taxonomy" id="1071918"/>
    <lineage>
        <taxon>Bacteria</taxon>
        <taxon>Pseudomonadati</taxon>
        <taxon>Bacteroidota</taxon>
        <taxon>Flavobacteriia</taxon>
        <taxon>Flavobacteriales</taxon>
        <taxon>Weeksellaceae</taxon>
        <taxon>Riemerella</taxon>
    </lineage>
</organism>
<dbReference type="NCBIfam" id="TIGR00188">
    <property type="entry name" value="rnpA"/>
    <property type="match status" value="1"/>
</dbReference>